<sequence length="271" mass="30141">MAERSRIKSGRVLRTEQLTPHMVRVVLGGDGLAGFEVGPFTDSYVKLQFPQEGVTYPEPFDLSVIRESVPREQWPRSRTYTVRRWDAEARELWIDFVTHGDSGVAGPWATAARPGDVLHFAGPGGGYAPDVTADWHLLAGDESAWPAIAAALDALPADAVVRVFAEVDGPEDEQDAPFDVTWLHRAGRPRGEALVAAVRALEFPPGRPHVFVHGEANAVKDLRGHLRLERGLPRERLSISGYWRLGKDEDGWQAGKSDWNRQVEQEQEQRV</sequence>
<dbReference type="PROSITE" id="PS51384">
    <property type="entry name" value="FAD_FR"/>
    <property type="match status" value="1"/>
</dbReference>
<feature type="region of interest" description="Disordered" evidence="1">
    <location>
        <begin position="249"/>
        <end position="271"/>
    </location>
</feature>
<dbReference type="PANTHER" id="PTHR30157:SF0">
    <property type="entry name" value="NADPH-DEPENDENT FERRIC-CHELATE REDUCTASE"/>
    <property type="match status" value="1"/>
</dbReference>
<dbReference type="OrthoDB" id="3291337at2"/>
<dbReference type="GO" id="GO:0016491">
    <property type="term" value="F:oxidoreductase activity"/>
    <property type="evidence" value="ECO:0007669"/>
    <property type="project" value="InterPro"/>
</dbReference>
<dbReference type="Pfam" id="PF04954">
    <property type="entry name" value="SIP"/>
    <property type="match status" value="1"/>
</dbReference>
<proteinExistence type="predicted"/>
<name>A0A495VZL1_9PSEU</name>
<reference evidence="3 4" key="1">
    <citation type="submission" date="2018-10" db="EMBL/GenBank/DDBJ databases">
        <title>Sequencing the genomes of 1000 actinobacteria strains.</title>
        <authorList>
            <person name="Klenk H.-P."/>
        </authorList>
    </citation>
    <scope>NUCLEOTIDE SEQUENCE [LARGE SCALE GENOMIC DNA]</scope>
    <source>
        <strain evidence="3 4">DSM 43800</strain>
    </source>
</reference>
<evidence type="ECO:0000313" key="3">
    <source>
        <dbReference type="EMBL" id="RKT54881.1"/>
    </source>
</evidence>
<dbReference type="Gene3D" id="2.40.30.10">
    <property type="entry name" value="Translation factors"/>
    <property type="match status" value="1"/>
</dbReference>
<evidence type="ECO:0000256" key="1">
    <source>
        <dbReference type="SAM" id="MobiDB-lite"/>
    </source>
</evidence>
<dbReference type="InterPro" id="IPR007037">
    <property type="entry name" value="SIP_rossman_dom"/>
</dbReference>
<dbReference type="PANTHER" id="PTHR30157">
    <property type="entry name" value="FERRIC REDUCTASE, NADPH-DEPENDENT"/>
    <property type="match status" value="1"/>
</dbReference>
<dbReference type="InterPro" id="IPR013113">
    <property type="entry name" value="SIP_FAD-bd"/>
</dbReference>
<feature type="compositionally biased region" description="Basic and acidic residues" evidence="1">
    <location>
        <begin position="258"/>
        <end position="271"/>
    </location>
</feature>
<dbReference type="InterPro" id="IPR017927">
    <property type="entry name" value="FAD-bd_FR_type"/>
</dbReference>
<keyword evidence="4" id="KW-1185">Reference proteome</keyword>
<dbReference type="InterPro" id="IPR039374">
    <property type="entry name" value="SIP_fam"/>
</dbReference>
<dbReference type="AlphaFoldDB" id="A0A495VZL1"/>
<dbReference type="FunFam" id="2.40.30.10:FF:000131">
    <property type="entry name" value="NADPH-dependent ferric siderophore reductase"/>
    <property type="match status" value="1"/>
</dbReference>
<accession>A0A495VZL1</accession>
<dbReference type="Pfam" id="PF08021">
    <property type="entry name" value="FAD_binding_9"/>
    <property type="match status" value="1"/>
</dbReference>
<evidence type="ECO:0000313" key="4">
    <source>
        <dbReference type="Proteomes" id="UP000282084"/>
    </source>
</evidence>
<feature type="domain" description="FAD-binding FR-type" evidence="2">
    <location>
        <begin position="5"/>
        <end position="130"/>
    </location>
</feature>
<dbReference type="Gene3D" id="3.40.50.80">
    <property type="entry name" value="Nucleotide-binding domain of ferredoxin-NADP reductase (FNR) module"/>
    <property type="match status" value="1"/>
</dbReference>
<dbReference type="CDD" id="cd06193">
    <property type="entry name" value="siderophore_interacting"/>
    <property type="match status" value="1"/>
</dbReference>
<dbReference type="RefSeq" id="WP_121006683.1">
    <property type="nucleotide sequence ID" value="NZ_RBXO01000001.1"/>
</dbReference>
<dbReference type="Proteomes" id="UP000282084">
    <property type="component" value="Unassembled WGS sequence"/>
</dbReference>
<dbReference type="InterPro" id="IPR039261">
    <property type="entry name" value="FNR_nucleotide-bd"/>
</dbReference>
<protein>
    <submittedName>
        <fullName evidence="3">NADPH-dependent ferric siderophore reductase</fullName>
    </submittedName>
</protein>
<dbReference type="InterPro" id="IPR017938">
    <property type="entry name" value="Riboflavin_synthase-like_b-brl"/>
</dbReference>
<gene>
    <name evidence="3" type="ORF">C8E97_3532</name>
</gene>
<dbReference type="SUPFAM" id="SSF63380">
    <property type="entry name" value="Riboflavin synthase domain-like"/>
    <property type="match status" value="1"/>
</dbReference>
<evidence type="ECO:0000259" key="2">
    <source>
        <dbReference type="PROSITE" id="PS51384"/>
    </source>
</evidence>
<comment type="caution">
    <text evidence="3">The sequence shown here is derived from an EMBL/GenBank/DDBJ whole genome shotgun (WGS) entry which is preliminary data.</text>
</comment>
<dbReference type="EMBL" id="RBXO01000001">
    <property type="protein sequence ID" value="RKT54881.1"/>
    <property type="molecule type" value="Genomic_DNA"/>
</dbReference>
<organism evidence="3 4">
    <name type="scientific">Saccharothrix australiensis</name>
    <dbReference type="NCBI Taxonomy" id="2072"/>
    <lineage>
        <taxon>Bacteria</taxon>
        <taxon>Bacillati</taxon>
        <taxon>Actinomycetota</taxon>
        <taxon>Actinomycetes</taxon>
        <taxon>Pseudonocardiales</taxon>
        <taxon>Pseudonocardiaceae</taxon>
        <taxon>Saccharothrix</taxon>
    </lineage>
</organism>